<evidence type="ECO:0000313" key="11">
    <source>
        <dbReference type="EMBL" id="GAA4740080.1"/>
    </source>
</evidence>
<evidence type="ECO:0000256" key="2">
    <source>
        <dbReference type="ARBA" id="ARBA00012438"/>
    </source>
</evidence>
<dbReference type="InterPro" id="IPR036890">
    <property type="entry name" value="HATPase_C_sf"/>
</dbReference>
<keyword evidence="8" id="KW-0902">Two-component regulatory system</keyword>
<evidence type="ECO:0000259" key="10">
    <source>
        <dbReference type="Pfam" id="PF07730"/>
    </source>
</evidence>
<keyword evidence="9" id="KW-0472">Membrane</keyword>
<gene>
    <name evidence="11" type="ORF">GCM10025783_08750</name>
</gene>
<comment type="caution">
    <text evidence="11">The sequence shown here is derived from an EMBL/GenBank/DDBJ whole genome shotgun (WGS) entry which is preliminary data.</text>
</comment>
<dbReference type="GO" id="GO:0016301">
    <property type="term" value="F:kinase activity"/>
    <property type="evidence" value="ECO:0007669"/>
    <property type="project" value="UniProtKB-KW"/>
</dbReference>
<evidence type="ECO:0000256" key="9">
    <source>
        <dbReference type="SAM" id="Phobius"/>
    </source>
</evidence>
<sequence>MRAEAVGGGSAPATTPTVLQRLAARRSPGGLTVDAALAALLLVIGTTSALWPLHVDPVEVLLAGAASVAVHRLLPSLALALGWLTVLWQVSAHAPPSLVQAASALVVFSAAAWGSRFELIVAAASASIGGLAGGVYLFQSRFASITLRYGTGDLDQRDQTALLVVLLPAAILTACWTAGFAVRTVRARRSESMRRTVAEGRADDAQERAGIEQARTAMARDVHDVVGHSLAVIIAQADSVRFLQDTDRVRDVVATIAATARSSLLEVRDVLERTEHERSVDGTELDALVAQVRSAGVEVQERSEGEPGALDAASGLAARRVLQEMLTNALRHGAHGAPVEVQRLWRAADLVIEVVNTAGAGGTGGSGAGLQGMRDRVESVGGSLETDRLGERFVARARIPRVPA</sequence>
<dbReference type="PANTHER" id="PTHR24421">
    <property type="entry name" value="NITRATE/NITRITE SENSOR PROTEIN NARX-RELATED"/>
    <property type="match status" value="1"/>
</dbReference>
<evidence type="ECO:0000256" key="7">
    <source>
        <dbReference type="ARBA" id="ARBA00022840"/>
    </source>
</evidence>
<keyword evidence="5" id="KW-0547">Nucleotide-binding</keyword>
<dbReference type="Pfam" id="PF07730">
    <property type="entry name" value="HisKA_3"/>
    <property type="match status" value="1"/>
</dbReference>
<dbReference type="RefSeq" id="WP_345479784.1">
    <property type="nucleotide sequence ID" value="NZ_BAABLP010000002.1"/>
</dbReference>
<accession>A0ABP8YXB3</accession>
<evidence type="ECO:0000256" key="1">
    <source>
        <dbReference type="ARBA" id="ARBA00000085"/>
    </source>
</evidence>
<dbReference type="PANTHER" id="PTHR24421:SF10">
    <property type="entry name" value="NITRATE_NITRITE SENSOR PROTEIN NARQ"/>
    <property type="match status" value="1"/>
</dbReference>
<dbReference type="Gene3D" id="3.30.565.10">
    <property type="entry name" value="Histidine kinase-like ATPase, C-terminal domain"/>
    <property type="match status" value="1"/>
</dbReference>
<evidence type="ECO:0000256" key="4">
    <source>
        <dbReference type="ARBA" id="ARBA00022679"/>
    </source>
</evidence>
<keyword evidence="3" id="KW-0597">Phosphoprotein</keyword>
<dbReference type="InterPro" id="IPR050482">
    <property type="entry name" value="Sensor_HK_TwoCompSys"/>
</dbReference>
<evidence type="ECO:0000256" key="5">
    <source>
        <dbReference type="ARBA" id="ARBA00022741"/>
    </source>
</evidence>
<feature type="transmembrane region" description="Helical" evidence="9">
    <location>
        <begin position="97"/>
        <end position="113"/>
    </location>
</feature>
<feature type="transmembrane region" description="Helical" evidence="9">
    <location>
        <begin position="73"/>
        <end position="90"/>
    </location>
</feature>
<dbReference type="EC" id="2.7.13.3" evidence="2"/>
<dbReference type="Gene3D" id="1.20.5.1930">
    <property type="match status" value="1"/>
</dbReference>
<feature type="transmembrane region" description="Helical" evidence="9">
    <location>
        <begin position="31"/>
        <end position="53"/>
    </location>
</feature>
<keyword evidence="7" id="KW-0067">ATP-binding</keyword>
<evidence type="ECO:0000256" key="6">
    <source>
        <dbReference type="ARBA" id="ARBA00022777"/>
    </source>
</evidence>
<keyword evidence="6 11" id="KW-0418">Kinase</keyword>
<name>A0ABP8YXB3_9MICO</name>
<reference evidence="12" key="1">
    <citation type="journal article" date="2019" name="Int. J. Syst. Evol. Microbiol.">
        <title>The Global Catalogue of Microorganisms (GCM) 10K type strain sequencing project: providing services to taxonomists for standard genome sequencing and annotation.</title>
        <authorList>
            <consortium name="The Broad Institute Genomics Platform"/>
            <consortium name="The Broad Institute Genome Sequencing Center for Infectious Disease"/>
            <person name="Wu L."/>
            <person name="Ma J."/>
        </authorList>
    </citation>
    <scope>NUCLEOTIDE SEQUENCE [LARGE SCALE GENOMIC DNA]</scope>
    <source>
        <strain evidence="12">JCM 19015</strain>
    </source>
</reference>
<feature type="transmembrane region" description="Helical" evidence="9">
    <location>
        <begin position="119"/>
        <end position="139"/>
    </location>
</feature>
<dbReference type="Proteomes" id="UP001500121">
    <property type="component" value="Unassembled WGS sequence"/>
</dbReference>
<keyword evidence="9" id="KW-1133">Transmembrane helix</keyword>
<protein>
    <recommendedName>
        <fullName evidence="2">histidine kinase</fullName>
        <ecNumber evidence="2">2.7.13.3</ecNumber>
    </recommendedName>
</protein>
<evidence type="ECO:0000313" key="12">
    <source>
        <dbReference type="Proteomes" id="UP001500121"/>
    </source>
</evidence>
<feature type="domain" description="Signal transduction histidine kinase subgroup 3 dimerisation and phosphoacceptor" evidence="10">
    <location>
        <begin position="215"/>
        <end position="274"/>
    </location>
</feature>
<dbReference type="EMBL" id="BAABLP010000002">
    <property type="protein sequence ID" value="GAA4740080.1"/>
    <property type="molecule type" value="Genomic_DNA"/>
</dbReference>
<keyword evidence="9" id="KW-0812">Transmembrane</keyword>
<proteinExistence type="predicted"/>
<organism evidence="11 12">
    <name type="scientific">Amnibacterium soli</name>
    <dbReference type="NCBI Taxonomy" id="1282736"/>
    <lineage>
        <taxon>Bacteria</taxon>
        <taxon>Bacillati</taxon>
        <taxon>Actinomycetota</taxon>
        <taxon>Actinomycetes</taxon>
        <taxon>Micrococcales</taxon>
        <taxon>Microbacteriaceae</taxon>
        <taxon>Amnibacterium</taxon>
    </lineage>
</organism>
<keyword evidence="4" id="KW-0808">Transferase</keyword>
<evidence type="ECO:0000256" key="3">
    <source>
        <dbReference type="ARBA" id="ARBA00022553"/>
    </source>
</evidence>
<evidence type="ECO:0000256" key="8">
    <source>
        <dbReference type="ARBA" id="ARBA00023012"/>
    </source>
</evidence>
<comment type="catalytic activity">
    <reaction evidence="1">
        <text>ATP + protein L-histidine = ADP + protein N-phospho-L-histidine.</text>
        <dbReference type="EC" id="2.7.13.3"/>
    </reaction>
</comment>
<dbReference type="InterPro" id="IPR011712">
    <property type="entry name" value="Sig_transdc_His_kin_sub3_dim/P"/>
</dbReference>
<dbReference type="SUPFAM" id="SSF55874">
    <property type="entry name" value="ATPase domain of HSP90 chaperone/DNA topoisomerase II/histidine kinase"/>
    <property type="match status" value="1"/>
</dbReference>
<keyword evidence="12" id="KW-1185">Reference proteome</keyword>
<feature type="transmembrane region" description="Helical" evidence="9">
    <location>
        <begin position="160"/>
        <end position="182"/>
    </location>
</feature>